<feature type="domain" description="Activator of Hsp90 ATPase homologue 1/2-like C-terminal" evidence="3">
    <location>
        <begin position="85"/>
        <end position="211"/>
    </location>
</feature>
<comment type="caution">
    <text evidence="4">The sequence shown here is derived from an EMBL/GenBank/DDBJ whole genome shotgun (WGS) entry which is preliminary data.</text>
</comment>
<keyword evidence="5" id="KW-1185">Reference proteome</keyword>
<sequence length="218" mass="24566">MGRPLSTVLDRPLRPPRRGTPRIPDGRICIRLPHRTRVRLEHRSWSRTGLRRSEEPMNIVDPSSVPDSVPGDHSDREVFLSRAFDAPREVVFRFFSEPALLARWFGPHGVSVPFDSVAVEPRVGGRYELSMADADGAHAFHGVLTEYDPPEALAMTIHADTGIGVLERISLRIQFHDHGDRTRITLRQGPFDPTAKRLTEDGWVESFEKLDLALPSLP</sequence>
<dbReference type="InterPro" id="IPR023393">
    <property type="entry name" value="START-like_dom_sf"/>
</dbReference>
<dbReference type="EMBL" id="SSSM01000001">
    <property type="protein sequence ID" value="THG33422.1"/>
    <property type="molecule type" value="Genomic_DNA"/>
</dbReference>
<feature type="region of interest" description="Disordered" evidence="2">
    <location>
        <begin position="1"/>
        <end position="24"/>
    </location>
</feature>
<evidence type="ECO:0000256" key="2">
    <source>
        <dbReference type="SAM" id="MobiDB-lite"/>
    </source>
</evidence>
<evidence type="ECO:0000256" key="1">
    <source>
        <dbReference type="ARBA" id="ARBA00006817"/>
    </source>
</evidence>
<feature type="region of interest" description="Disordered" evidence="2">
    <location>
        <begin position="51"/>
        <end position="71"/>
    </location>
</feature>
<organism evidence="4 5">
    <name type="scientific">Naasia lichenicola</name>
    <dbReference type="NCBI Taxonomy" id="2565933"/>
    <lineage>
        <taxon>Bacteria</taxon>
        <taxon>Bacillati</taxon>
        <taxon>Actinomycetota</taxon>
        <taxon>Actinomycetes</taxon>
        <taxon>Micrococcales</taxon>
        <taxon>Microbacteriaceae</taxon>
        <taxon>Naasia</taxon>
    </lineage>
</organism>
<dbReference type="AlphaFoldDB" id="A0A4S4FTV6"/>
<dbReference type="Proteomes" id="UP000309133">
    <property type="component" value="Unassembled WGS sequence"/>
</dbReference>
<evidence type="ECO:0000259" key="3">
    <source>
        <dbReference type="Pfam" id="PF08327"/>
    </source>
</evidence>
<evidence type="ECO:0000313" key="4">
    <source>
        <dbReference type="EMBL" id="THG33422.1"/>
    </source>
</evidence>
<evidence type="ECO:0000313" key="5">
    <source>
        <dbReference type="Proteomes" id="UP000309133"/>
    </source>
</evidence>
<gene>
    <name evidence="4" type="ORF">E6C64_03525</name>
</gene>
<accession>A0A4S4FTV6</accession>
<reference evidence="4 5" key="1">
    <citation type="submission" date="2019-04" db="EMBL/GenBank/DDBJ databases">
        <authorList>
            <person name="Jiang L."/>
        </authorList>
    </citation>
    <scope>NUCLEOTIDE SEQUENCE [LARGE SCALE GENOMIC DNA]</scope>
    <source>
        <strain evidence="4 5">YIM 131853</strain>
    </source>
</reference>
<dbReference type="Gene3D" id="3.30.530.20">
    <property type="match status" value="1"/>
</dbReference>
<comment type="similarity">
    <text evidence="1">Belongs to the AHA1 family.</text>
</comment>
<dbReference type="CDD" id="cd07814">
    <property type="entry name" value="SRPBCC_CalC_Aha1-like"/>
    <property type="match status" value="1"/>
</dbReference>
<dbReference type="SUPFAM" id="SSF55961">
    <property type="entry name" value="Bet v1-like"/>
    <property type="match status" value="1"/>
</dbReference>
<proteinExistence type="inferred from homology"/>
<name>A0A4S4FTV6_9MICO</name>
<protein>
    <submittedName>
        <fullName evidence="4">SRPBCC domain-containing protein</fullName>
    </submittedName>
</protein>
<dbReference type="Pfam" id="PF08327">
    <property type="entry name" value="AHSA1"/>
    <property type="match status" value="1"/>
</dbReference>
<dbReference type="InterPro" id="IPR013538">
    <property type="entry name" value="ASHA1/2-like_C"/>
</dbReference>